<dbReference type="Pfam" id="PF02566">
    <property type="entry name" value="OsmC"/>
    <property type="match status" value="1"/>
</dbReference>
<evidence type="ECO:0000313" key="1">
    <source>
        <dbReference type="EMBL" id="REH89413.1"/>
    </source>
</evidence>
<dbReference type="PANTHER" id="PTHR42830:SF2">
    <property type="entry name" value="OSMC_OHR FAMILY PROTEIN"/>
    <property type="match status" value="1"/>
</dbReference>
<protein>
    <submittedName>
        <fullName evidence="1">Peroxiredoxin</fullName>
    </submittedName>
</protein>
<gene>
    <name evidence="1" type="ORF">DOS83_13400</name>
</gene>
<comment type="caution">
    <text evidence="1">The sequence shown here is derived from an EMBL/GenBank/DDBJ whole genome shotgun (WGS) entry which is preliminary data.</text>
</comment>
<reference evidence="1 2" key="1">
    <citation type="journal article" date="2018" name="Vet. Microbiol.">
        <title>Characterisation of Staphylococcus felis isolated from cats using whole genome sequencing.</title>
        <authorList>
            <person name="Worthing K."/>
            <person name="Pang S."/>
            <person name="Trott D.J."/>
            <person name="Abraham S."/>
            <person name="Coombs G.W."/>
            <person name="Jordan D."/>
            <person name="McIntyre L."/>
            <person name="Davies M.R."/>
            <person name="Norris J."/>
        </authorList>
    </citation>
    <scope>NUCLEOTIDE SEQUENCE [LARGE SCALE GENOMIC DNA]</scope>
    <source>
        <strain evidence="1 2">F9</strain>
    </source>
</reference>
<name>A0A3E0IL39_9STAP</name>
<dbReference type="NCBIfam" id="TIGR03563">
    <property type="entry name" value="perox_SACOL1771"/>
    <property type="match status" value="1"/>
</dbReference>
<evidence type="ECO:0000313" key="2">
    <source>
        <dbReference type="Proteomes" id="UP000256562"/>
    </source>
</evidence>
<dbReference type="InterPro" id="IPR015946">
    <property type="entry name" value="KH_dom-like_a/b"/>
</dbReference>
<dbReference type="RefSeq" id="WP_115925637.1">
    <property type="nucleotide sequence ID" value="NZ_CP014834.2"/>
</dbReference>
<dbReference type="InterPro" id="IPR003718">
    <property type="entry name" value="OsmC/Ohr_fam"/>
</dbReference>
<sequence>MIEHDFYVKTHWEGGRNATGQISADHLNHEFSIPSELNGRGVGTNPDELLISAASGCITISLAATLERARLTFSKLIVNSKGTASLKDGLFKMEKIVHEPFIYVKTPSQKEKIENKINRLIKISDQNCMVSNSLRHNVKILIYPQVILE</sequence>
<proteinExistence type="predicted"/>
<dbReference type="EMBL" id="QKXQ01000684">
    <property type="protein sequence ID" value="REH89413.1"/>
    <property type="molecule type" value="Genomic_DNA"/>
</dbReference>
<dbReference type="InterPro" id="IPR036102">
    <property type="entry name" value="OsmC/Ohrsf"/>
</dbReference>
<organism evidence="1 2">
    <name type="scientific">Staphylococcus felis</name>
    <dbReference type="NCBI Taxonomy" id="46127"/>
    <lineage>
        <taxon>Bacteria</taxon>
        <taxon>Bacillati</taxon>
        <taxon>Bacillota</taxon>
        <taxon>Bacilli</taxon>
        <taxon>Bacillales</taxon>
        <taxon>Staphylococcaceae</taxon>
        <taxon>Staphylococcus</taxon>
    </lineage>
</organism>
<dbReference type="InterPro" id="IPR052707">
    <property type="entry name" value="OsmC_Ohr_Peroxiredoxin"/>
</dbReference>
<dbReference type="Gene3D" id="3.30.300.20">
    <property type="match status" value="1"/>
</dbReference>
<dbReference type="SUPFAM" id="SSF82784">
    <property type="entry name" value="OsmC-like"/>
    <property type="match status" value="1"/>
</dbReference>
<dbReference type="Proteomes" id="UP000256562">
    <property type="component" value="Unassembled WGS sequence"/>
</dbReference>
<accession>A0A3E0IL39</accession>
<dbReference type="PANTHER" id="PTHR42830">
    <property type="entry name" value="OSMOTICALLY INDUCIBLE FAMILY PROTEIN"/>
    <property type="match status" value="1"/>
</dbReference>
<dbReference type="AlphaFoldDB" id="A0A3E0IL39"/>
<dbReference type="OrthoDB" id="2242871at2"/>
<dbReference type="InterPro" id="IPR019905">
    <property type="entry name" value="OsmC-like_firmicutes"/>
</dbReference>